<keyword evidence="11" id="KW-1185">Reference proteome</keyword>
<evidence type="ECO:0000256" key="7">
    <source>
        <dbReference type="SAM" id="Phobius"/>
    </source>
</evidence>
<dbReference type="PROSITE" id="PS50893">
    <property type="entry name" value="ABC_TRANSPORTER_2"/>
    <property type="match status" value="1"/>
</dbReference>
<dbReference type="GO" id="GO:0016887">
    <property type="term" value="F:ATP hydrolysis activity"/>
    <property type="evidence" value="ECO:0007669"/>
    <property type="project" value="InterPro"/>
</dbReference>
<dbReference type="InterPro" id="IPR017871">
    <property type="entry name" value="ABC_transporter-like_CS"/>
</dbReference>
<dbReference type="GO" id="GO:0005886">
    <property type="term" value="C:plasma membrane"/>
    <property type="evidence" value="ECO:0007669"/>
    <property type="project" value="UniProtKB-SubCell"/>
</dbReference>
<evidence type="ECO:0000256" key="2">
    <source>
        <dbReference type="ARBA" id="ARBA00022692"/>
    </source>
</evidence>
<dbReference type="InterPro" id="IPR036640">
    <property type="entry name" value="ABC1_TM_sf"/>
</dbReference>
<dbReference type="PANTHER" id="PTHR43394">
    <property type="entry name" value="ATP-DEPENDENT PERMEASE MDL1, MITOCHONDRIAL"/>
    <property type="match status" value="1"/>
</dbReference>
<dbReference type="InterPro" id="IPR003439">
    <property type="entry name" value="ABC_transporter-like_ATP-bd"/>
</dbReference>
<reference evidence="10 11" key="1">
    <citation type="submission" date="2017-01" db="EMBL/GenBank/DDBJ databases">
        <title>Draft genome sequence of Pseudomonas pachastrellae type strain CCUG 46540T from a deep sea.</title>
        <authorList>
            <person name="Gomila M."/>
            <person name="Mulet M."/>
            <person name="Lalucat J."/>
            <person name="Garcia-Valdes E."/>
        </authorList>
    </citation>
    <scope>NUCLEOTIDE SEQUENCE [LARGE SCALE GENOMIC DNA]</scope>
    <source>
        <strain evidence="10 11">CCUG 46540</strain>
    </source>
</reference>
<feature type="transmembrane region" description="Helical" evidence="7">
    <location>
        <begin position="38"/>
        <end position="60"/>
    </location>
</feature>
<dbReference type="OrthoDB" id="9806127at2"/>
<dbReference type="PROSITE" id="PS00211">
    <property type="entry name" value="ABC_TRANSPORTER_1"/>
    <property type="match status" value="1"/>
</dbReference>
<dbReference type="InterPro" id="IPR039421">
    <property type="entry name" value="Type_1_exporter"/>
</dbReference>
<dbReference type="PROSITE" id="PS50929">
    <property type="entry name" value="ABC_TM1F"/>
    <property type="match status" value="1"/>
</dbReference>
<dbReference type="Gene3D" id="3.40.50.300">
    <property type="entry name" value="P-loop containing nucleotide triphosphate hydrolases"/>
    <property type="match status" value="1"/>
</dbReference>
<dbReference type="Pfam" id="PF00005">
    <property type="entry name" value="ABC_tran"/>
    <property type="match status" value="1"/>
</dbReference>
<evidence type="ECO:0000259" key="8">
    <source>
        <dbReference type="PROSITE" id="PS50893"/>
    </source>
</evidence>
<evidence type="ECO:0000256" key="6">
    <source>
        <dbReference type="ARBA" id="ARBA00023136"/>
    </source>
</evidence>
<feature type="transmembrane region" description="Helical" evidence="7">
    <location>
        <begin position="162"/>
        <end position="180"/>
    </location>
</feature>
<dbReference type="SUPFAM" id="SSF52540">
    <property type="entry name" value="P-loop containing nucleoside triphosphate hydrolases"/>
    <property type="match status" value="1"/>
</dbReference>
<dbReference type="GO" id="GO:0005524">
    <property type="term" value="F:ATP binding"/>
    <property type="evidence" value="ECO:0007669"/>
    <property type="project" value="UniProtKB-KW"/>
</dbReference>
<proteinExistence type="predicted"/>
<feature type="transmembrane region" description="Helical" evidence="7">
    <location>
        <begin position="80"/>
        <end position="100"/>
    </location>
</feature>
<dbReference type="AlphaFoldDB" id="A0A1S8DDF3"/>
<gene>
    <name evidence="10" type="ORF">BXT89_15490</name>
</gene>
<feature type="transmembrane region" description="Helical" evidence="7">
    <location>
        <begin position="268"/>
        <end position="290"/>
    </location>
</feature>
<dbReference type="SUPFAM" id="SSF90123">
    <property type="entry name" value="ABC transporter transmembrane region"/>
    <property type="match status" value="1"/>
</dbReference>
<sequence length="617" mass="69201">MFRWFENRLDPFPVEELSEPPRKLLPFCLHFTKGAWPYIILASLLMAGIAIAEVWLFGFLGSIVDWLSDQNRETFLQTEAWKLAGMAFVVLVALPSLIFINSLMTHQTLMGNYPMRIRWLVHRYLLKQSMAFYQDEFAGRIATKLLQTALAVRECVIKLIDVLNYICVYFIGTLILVGFADWRLTLPMLGWLVGYILLMRYFIPVLGQVAKVQADARSVMTGRIVDSYTNIQTVKLFSHARRESAYAREGMDQFMVTVYKQMRLVTTLYSLLYVLNALLLLGVAGLALWLWVQDSISVGAVAVAVALVLRLWGMSQWIMWELSALFENIGTVQDGVNSISRPQLVLDRPNAAPLAVSQGDIRFEDVSFHYGKGSGVMEQLNLHIRPGEKIGLVGRSGAGKSTLVNLLLRFYDVEGGRVIIDGQNIADVQQDSLREHIGMVTQDTSLLHRSVRDNILYGRPDADEQMMHQAARNAEADQFIAELEDAKGRRGFDAHVGERGVKLSGGQRQRIAIARVMLKDAPILILDEATSALDSDVEAAIQENLNRLMDGKTVIAIAHRLSTIAQMDRLVVLEHGNIIEQGSHAELIEQNGVYARLWARQSGGFIGEELEEAEQPA</sequence>
<dbReference type="Proteomes" id="UP000242847">
    <property type="component" value="Unassembled WGS sequence"/>
</dbReference>
<dbReference type="Pfam" id="PF00664">
    <property type="entry name" value="ABC_membrane"/>
    <property type="match status" value="1"/>
</dbReference>
<dbReference type="FunFam" id="1.20.1560.10:FF:000070">
    <property type="entry name" value="Multidrug ABC transporter ATP-binding protein"/>
    <property type="match status" value="1"/>
</dbReference>
<dbReference type="STRING" id="254161.SAMN05216256_116109"/>
<comment type="subcellular location">
    <subcellularLocation>
        <location evidence="1">Cell membrane</location>
        <topology evidence="1">Multi-pass membrane protein</topology>
    </subcellularLocation>
</comment>
<dbReference type="FunFam" id="3.40.50.300:FF:000218">
    <property type="entry name" value="Multidrug ABC transporter ATP-binding protein"/>
    <property type="match status" value="1"/>
</dbReference>
<dbReference type="PANTHER" id="PTHR43394:SF1">
    <property type="entry name" value="ATP-BINDING CASSETTE SUB-FAMILY B MEMBER 10, MITOCHONDRIAL"/>
    <property type="match status" value="1"/>
</dbReference>
<dbReference type="InterPro" id="IPR027417">
    <property type="entry name" value="P-loop_NTPase"/>
</dbReference>
<keyword evidence="4 10" id="KW-0067">ATP-binding</keyword>
<feature type="transmembrane region" description="Helical" evidence="7">
    <location>
        <begin position="296"/>
        <end position="313"/>
    </location>
</feature>
<dbReference type="InterPro" id="IPR003593">
    <property type="entry name" value="AAA+_ATPase"/>
</dbReference>
<dbReference type="InterPro" id="IPR011527">
    <property type="entry name" value="ABC1_TM_dom"/>
</dbReference>
<evidence type="ECO:0000256" key="4">
    <source>
        <dbReference type="ARBA" id="ARBA00022840"/>
    </source>
</evidence>
<organism evidence="10 11">
    <name type="scientific">Halopseudomonas pachastrellae</name>
    <dbReference type="NCBI Taxonomy" id="254161"/>
    <lineage>
        <taxon>Bacteria</taxon>
        <taxon>Pseudomonadati</taxon>
        <taxon>Pseudomonadota</taxon>
        <taxon>Gammaproteobacteria</taxon>
        <taxon>Pseudomonadales</taxon>
        <taxon>Pseudomonadaceae</taxon>
        <taxon>Halopseudomonas</taxon>
    </lineage>
</organism>
<dbReference type="RefSeq" id="WP_083728589.1">
    <property type="nucleotide sequence ID" value="NZ_FOUD01000016.1"/>
</dbReference>
<dbReference type="EMBL" id="MUBC01000042">
    <property type="protein sequence ID" value="ONM42899.1"/>
    <property type="molecule type" value="Genomic_DNA"/>
</dbReference>
<feature type="transmembrane region" description="Helical" evidence="7">
    <location>
        <begin position="186"/>
        <end position="203"/>
    </location>
</feature>
<evidence type="ECO:0000256" key="3">
    <source>
        <dbReference type="ARBA" id="ARBA00022741"/>
    </source>
</evidence>
<keyword evidence="5 7" id="KW-1133">Transmembrane helix</keyword>
<protein>
    <submittedName>
        <fullName evidence="10">Multidrug ABC transporter ATP-binding protein</fullName>
    </submittedName>
</protein>
<accession>A0A1S8DDF3</accession>
<evidence type="ECO:0000256" key="5">
    <source>
        <dbReference type="ARBA" id="ARBA00022989"/>
    </source>
</evidence>
<keyword evidence="2 7" id="KW-0812">Transmembrane</keyword>
<evidence type="ECO:0000313" key="11">
    <source>
        <dbReference type="Proteomes" id="UP000242847"/>
    </source>
</evidence>
<dbReference type="GO" id="GO:0015421">
    <property type="term" value="F:ABC-type oligopeptide transporter activity"/>
    <property type="evidence" value="ECO:0007669"/>
    <property type="project" value="TreeGrafter"/>
</dbReference>
<evidence type="ECO:0000256" key="1">
    <source>
        <dbReference type="ARBA" id="ARBA00004651"/>
    </source>
</evidence>
<name>A0A1S8DDF3_9GAMM</name>
<feature type="domain" description="ABC transporter" evidence="8">
    <location>
        <begin position="361"/>
        <end position="600"/>
    </location>
</feature>
<keyword evidence="6 7" id="KW-0472">Membrane</keyword>
<keyword evidence="3" id="KW-0547">Nucleotide-binding</keyword>
<dbReference type="SMART" id="SM00382">
    <property type="entry name" value="AAA"/>
    <property type="match status" value="1"/>
</dbReference>
<dbReference type="Gene3D" id="1.20.1560.10">
    <property type="entry name" value="ABC transporter type 1, transmembrane domain"/>
    <property type="match status" value="1"/>
</dbReference>
<comment type="caution">
    <text evidence="10">The sequence shown here is derived from an EMBL/GenBank/DDBJ whole genome shotgun (WGS) entry which is preliminary data.</text>
</comment>
<feature type="domain" description="ABC transmembrane type-1" evidence="9">
    <location>
        <begin position="40"/>
        <end position="327"/>
    </location>
</feature>
<evidence type="ECO:0000313" key="10">
    <source>
        <dbReference type="EMBL" id="ONM42899.1"/>
    </source>
</evidence>
<evidence type="ECO:0000259" key="9">
    <source>
        <dbReference type="PROSITE" id="PS50929"/>
    </source>
</evidence>